<dbReference type="CDD" id="cd07709">
    <property type="entry name" value="flavodiiron_proteins_MBL-fold"/>
    <property type="match status" value="1"/>
</dbReference>
<proteinExistence type="inferred from homology"/>
<name>S7TDU6_9BACT</name>
<dbReference type="InterPro" id="IPR029039">
    <property type="entry name" value="Flavoprotein-like_sf"/>
</dbReference>
<dbReference type="GO" id="GO:0046872">
    <property type="term" value="F:metal ion binding"/>
    <property type="evidence" value="ECO:0007669"/>
    <property type="project" value="InterPro"/>
</dbReference>
<dbReference type="eggNOG" id="COG0426">
    <property type="taxonomic scope" value="Bacteria"/>
</dbReference>
<evidence type="ECO:0000313" key="4">
    <source>
        <dbReference type="Proteomes" id="UP000014975"/>
    </source>
</evidence>
<gene>
    <name evidence="3" type="ORF">dsat_2073</name>
</gene>
<dbReference type="STRING" id="1121439.dsat_2073"/>
<dbReference type="Pfam" id="PF19583">
    <property type="entry name" value="ODP"/>
    <property type="match status" value="1"/>
</dbReference>
<comment type="caution">
    <text evidence="3">The sequence shown here is derived from an EMBL/GenBank/DDBJ whole genome shotgun (WGS) entry which is preliminary data.</text>
</comment>
<dbReference type="PANTHER" id="PTHR43717">
    <property type="entry name" value="ANAEROBIC NITRIC OXIDE REDUCTASE FLAVORUBREDOXIN"/>
    <property type="match status" value="1"/>
</dbReference>
<dbReference type="GO" id="GO:0009055">
    <property type="term" value="F:electron transfer activity"/>
    <property type="evidence" value="ECO:0007669"/>
    <property type="project" value="InterPro"/>
</dbReference>
<dbReference type="SUPFAM" id="SSF56281">
    <property type="entry name" value="Metallo-hydrolase/oxidoreductase"/>
    <property type="match status" value="1"/>
</dbReference>
<organism evidence="3 4">
    <name type="scientific">Alkalidesulfovibrio alkalitolerans DSM 16529</name>
    <dbReference type="NCBI Taxonomy" id="1121439"/>
    <lineage>
        <taxon>Bacteria</taxon>
        <taxon>Pseudomonadati</taxon>
        <taxon>Thermodesulfobacteriota</taxon>
        <taxon>Desulfovibrionia</taxon>
        <taxon>Desulfovibrionales</taxon>
        <taxon>Desulfovibrionaceae</taxon>
        <taxon>Alkalidesulfovibrio</taxon>
    </lineage>
</organism>
<dbReference type="GO" id="GO:0010181">
    <property type="term" value="F:FMN binding"/>
    <property type="evidence" value="ECO:0007669"/>
    <property type="project" value="InterPro"/>
</dbReference>
<dbReference type="RefSeq" id="WP_020885959.1">
    <property type="nucleotide sequence ID" value="NZ_ATHI01000004.1"/>
</dbReference>
<dbReference type="PANTHER" id="PTHR43717:SF1">
    <property type="entry name" value="ANAEROBIC NITRIC OXIDE REDUCTASE FLAVORUBREDOXIN"/>
    <property type="match status" value="1"/>
</dbReference>
<dbReference type="Proteomes" id="UP000014975">
    <property type="component" value="Unassembled WGS sequence"/>
</dbReference>
<dbReference type="AlphaFoldDB" id="S7TDU6"/>
<dbReference type="InterPro" id="IPR008254">
    <property type="entry name" value="Flavodoxin/NO_synth"/>
</dbReference>
<feature type="domain" description="Flavodoxin-like" evidence="2">
    <location>
        <begin position="256"/>
        <end position="395"/>
    </location>
</feature>
<dbReference type="InterPro" id="IPR001279">
    <property type="entry name" value="Metallo-B-lactamas"/>
</dbReference>
<dbReference type="EMBL" id="ATHI01000004">
    <property type="protein sequence ID" value="EPR35372.1"/>
    <property type="molecule type" value="Genomic_DNA"/>
</dbReference>
<dbReference type="Gene3D" id="3.40.50.360">
    <property type="match status" value="1"/>
</dbReference>
<evidence type="ECO:0000256" key="1">
    <source>
        <dbReference type="ARBA" id="ARBA00007121"/>
    </source>
</evidence>
<dbReference type="InterPro" id="IPR016440">
    <property type="entry name" value="Rubredoxin-O_OxRdtase"/>
</dbReference>
<dbReference type="InterPro" id="IPR045761">
    <property type="entry name" value="ODP_dom"/>
</dbReference>
<dbReference type="PIRSF" id="PIRSF005243">
    <property type="entry name" value="ROO"/>
    <property type="match status" value="1"/>
</dbReference>
<comment type="similarity">
    <text evidence="1">In the N-terminal section; belongs to the zinc metallo-hydrolase group 3 family.</text>
</comment>
<evidence type="ECO:0000313" key="3">
    <source>
        <dbReference type="EMBL" id="EPR35372.1"/>
    </source>
</evidence>
<evidence type="ECO:0000259" key="2">
    <source>
        <dbReference type="PROSITE" id="PS50902"/>
    </source>
</evidence>
<dbReference type="SUPFAM" id="SSF52218">
    <property type="entry name" value="Flavoproteins"/>
    <property type="match status" value="1"/>
</dbReference>
<dbReference type="Gene3D" id="3.60.15.10">
    <property type="entry name" value="Ribonuclease Z/Hydroxyacylglutathione hydrolase-like"/>
    <property type="match status" value="1"/>
</dbReference>
<dbReference type="PATRIC" id="fig|1121439.3.peg.457"/>
<keyword evidence="4" id="KW-1185">Reference proteome</keyword>
<dbReference type="GO" id="GO:0016491">
    <property type="term" value="F:oxidoreductase activity"/>
    <property type="evidence" value="ECO:0007669"/>
    <property type="project" value="InterPro"/>
</dbReference>
<dbReference type="OrthoDB" id="9800607at2"/>
<dbReference type="PROSITE" id="PS50902">
    <property type="entry name" value="FLAVODOXIN_LIKE"/>
    <property type="match status" value="1"/>
</dbReference>
<sequence length="406" mass="45715">MRPFPITDDIHWVGAVAWATRDFHGYSRSPFGTTYNAFLVKDEKITLLDTVEEENKDELFCNVASLLGGDLTRVDYIVVNHLEPDHAGCLVEAVERMKPEKIFCSPMGAKNIRSIYHHDDWPLEICPTGHVASIGKRTMQFIETRMLHWPDNMATYIPEEKMLFSSDAFGQNMATSERFADEVDRDKLLRALKEYYANIVQPFSPIVIKTLDALAKLNLDVEMILPDHGLIWRGQDCAWVLERYREFATAKPAKRALVIYDTMWHSTEHMAEAVASGIAAEGVPVKVMNVKNDHHSTIMTELFDSGALVVGCPTHNNGILPAMAGVLQYFKGLRPLNKVGGCFGSFGWSGESVKILAEWLDKIGVEMVGGDPIKVQNRPDHETFTRCHEYGRAIARELKTKIEAFS</sequence>
<accession>S7TDU6</accession>
<protein>
    <submittedName>
        <fullName evidence="3">Beta-lactamase domain protein</fullName>
    </submittedName>
</protein>
<reference evidence="3 4" key="1">
    <citation type="journal article" date="2013" name="Genome Announc.">
        <title>Draft genome sequences for three mercury-methylating, sulfate-reducing bacteria.</title>
        <authorList>
            <person name="Brown S.D."/>
            <person name="Hurt R.A.Jr."/>
            <person name="Gilmour C.C."/>
            <person name="Elias D.A."/>
        </authorList>
    </citation>
    <scope>NUCLEOTIDE SEQUENCE [LARGE SCALE GENOMIC DNA]</scope>
    <source>
        <strain evidence="3 4">DSM 16529</strain>
    </source>
</reference>
<dbReference type="SMART" id="SM00849">
    <property type="entry name" value="Lactamase_B"/>
    <property type="match status" value="1"/>
</dbReference>
<dbReference type="Pfam" id="PF00258">
    <property type="entry name" value="Flavodoxin_1"/>
    <property type="match status" value="1"/>
</dbReference>
<dbReference type="InterPro" id="IPR036866">
    <property type="entry name" value="RibonucZ/Hydroxyglut_hydro"/>
</dbReference>